<keyword evidence="3" id="KW-1185">Reference proteome</keyword>
<accession>A0AA88CQG9</accession>
<evidence type="ECO:0000313" key="2">
    <source>
        <dbReference type="EMBL" id="GMN27025.1"/>
    </source>
</evidence>
<dbReference type="Proteomes" id="UP001187192">
    <property type="component" value="Unassembled WGS sequence"/>
</dbReference>
<name>A0AA88CQG9_FICCA</name>
<comment type="caution">
    <text evidence="2">The sequence shown here is derived from an EMBL/GenBank/DDBJ whole genome shotgun (WGS) entry which is preliminary data.</text>
</comment>
<evidence type="ECO:0000313" key="3">
    <source>
        <dbReference type="Proteomes" id="UP001187192"/>
    </source>
</evidence>
<proteinExistence type="predicted"/>
<dbReference type="AlphaFoldDB" id="A0AA88CQG9"/>
<organism evidence="2 3">
    <name type="scientific">Ficus carica</name>
    <name type="common">Common fig</name>
    <dbReference type="NCBI Taxonomy" id="3494"/>
    <lineage>
        <taxon>Eukaryota</taxon>
        <taxon>Viridiplantae</taxon>
        <taxon>Streptophyta</taxon>
        <taxon>Embryophyta</taxon>
        <taxon>Tracheophyta</taxon>
        <taxon>Spermatophyta</taxon>
        <taxon>Magnoliopsida</taxon>
        <taxon>eudicotyledons</taxon>
        <taxon>Gunneridae</taxon>
        <taxon>Pentapetalae</taxon>
        <taxon>rosids</taxon>
        <taxon>fabids</taxon>
        <taxon>Rosales</taxon>
        <taxon>Moraceae</taxon>
        <taxon>Ficeae</taxon>
        <taxon>Ficus</taxon>
    </lineage>
</organism>
<protein>
    <submittedName>
        <fullName evidence="2">Uncharacterized protein</fullName>
    </submittedName>
</protein>
<evidence type="ECO:0000313" key="1">
    <source>
        <dbReference type="EMBL" id="GMN26994.1"/>
    </source>
</evidence>
<reference evidence="2" key="1">
    <citation type="submission" date="2023-07" db="EMBL/GenBank/DDBJ databases">
        <title>draft genome sequence of fig (Ficus carica).</title>
        <authorList>
            <person name="Takahashi T."/>
            <person name="Nishimura K."/>
        </authorList>
    </citation>
    <scope>NUCLEOTIDE SEQUENCE</scope>
</reference>
<gene>
    <name evidence="1" type="ORF">TIFTF001_047851</name>
    <name evidence="2" type="ORF">TIFTF001_047855</name>
</gene>
<dbReference type="EMBL" id="BTGU01005677">
    <property type="protein sequence ID" value="GMN27025.1"/>
    <property type="molecule type" value="Genomic_DNA"/>
</dbReference>
<sequence length="42" mass="4571">MRWGEVKRHLALQRGSLSSVASSPSRLPEGFGHQRIVAAIGK</sequence>
<dbReference type="EMBL" id="BTGU01005675">
    <property type="protein sequence ID" value="GMN26994.1"/>
    <property type="molecule type" value="Genomic_DNA"/>
</dbReference>